<gene>
    <name evidence="1" type="ORF">BRLA_c042770</name>
</gene>
<keyword evidence="2" id="KW-1185">Reference proteome</keyword>
<evidence type="ECO:0000313" key="2">
    <source>
        <dbReference type="Proteomes" id="UP000005850"/>
    </source>
</evidence>
<dbReference type="EMBL" id="CP007806">
    <property type="protein sequence ID" value="AIG28552.1"/>
    <property type="molecule type" value="Genomic_DNA"/>
</dbReference>
<reference evidence="1 2" key="1">
    <citation type="journal article" date="2011" name="J. Bacteriol.">
        <title>Genome sequence of Brevibacillus laterosporus LMG 15441, a pathogen of invertebrates.</title>
        <authorList>
            <person name="Djukic M."/>
            <person name="Poehlein A."/>
            <person name="Thurmer A."/>
            <person name="Daniel R."/>
        </authorList>
    </citation>
    <scope>NUCLEOTIDE SEQUENCE [LARGE SCALE GENOMIC DNA]</scope>
    <source>
        <strain evidence="1 2">LMG 15441</strain>
    </source>
</reference>
<organism evidence="1 2">
    <name type="scientific">Brevibacillus laterosporus LMG 15441</name>
    <dbReference type="NCBI Taxonomy" id="1042163"/>
    <lineage>
        <taxon>Bacteria</taxon>
        <taxon>Bacillati</taxon>
        <taxon>Bacillota</taxon>
        <taxon>Bacilli</taxon>
        <taxon>Bacillales</taxon>
        <taxon>Paenibacillaceae</taxon>
        <taxon>Brevibacillus</taxon>
    </lineage>
</organism>
<proteinExistence type="predicted"/>
<dbReference type="KEGG" id="blr:BRLA_c042770"/>
<dbReference type="eggNOG" id="ENOG50332XW">
    <property type="taxonomic scope" value="Bacteria"/>
</dbReference>
<dbReference type="RefSeq" id="WP_003334419.1">
    <property type="nucleotide sequence ID" value="NZ_CP007806.1"/>
</dbReference>
<dbReference type="Proteomes" id="UP000005850">
    <property type="component" value="Chromosome"/>
</dbReference>
<dbReference type="STRING" id="1042163.BRLA_c042770"/>
<accession>A0A075R7G0</accession>
<protein>
    <submittedName>
        <fullName evidence="1">Uncharacterized protein</fullName>
    </submittedName>
</protein>
<dbReference type="HOGENOM" id="CLU_133229_0_0_9"/>
<evidence type="ECO:0000313" key="1">
    <source>
        <dbReference type="EMBL" id="AIG28552.1"/>
    </source>
</evidence>
<name>A0A075R7G0_BRELA</name>
<sequence length="147" mass="17173">MSLVKLSQNEALMIEVLRAKGVTDEELLDALKKEDISDFQQCSDDFDFSHLLDFSRQNWNELEQAVREGYQIKFNTINGIKYLISVRLNQVADRDYQNKGEYLSEIKLKEAEVIWLQSVISKNWTVVEQKQDQHAELKVVQIELVHS</sequence>
<dbReference type="AlphaFoldDB" id="A0A075R7G0"/>